<dbReference type="InterPro" id="IPR017441">
    <property type="entry name" value="Protein_kinase_ATP_BS"/>
</dbReference>
<dbReference type="OrthoDB" id="310217at2759"/>
<dbReference type="PROSITE" id="PS50011">
    <property type="entry name" value="PROTEIN_KINASE_DOM"/>
    <property type="match status" value="1"/>
</dbReference>
<dbReference type="InterPro" id="IPR011009">
    <property type="entry name" value="Kinase-like_dom_sf"/>
</dbReference>
<evidence type="ECO:0000256" key="4">
    <source>
        <dbReference type="PROSITE-ProRule" id="PRU10141"/>
    </source>
</evidence>
<dbReference type="EMBL" id="VOIH02000008">
    <property type="protein sequence ID" value="KAF3440132.1"/>
    <property type="molecule type" value="Genomic_DNA"/>
</dbReference>
<evidence type="ECO:0000313" key="6">
    <source>
        <dbReference type="EMBL" id="KAF3440132.1"/>
    </source>
</evidence>
<organism evidence="6 7">
    <name type="scientific">Rhamnella rubrinervis</name>
    <dbReference type="NCBI Taxonomy" id="2594499"/>
    <lineage>
        <taxon>Eukaryota</taxon>
        <taxon>Viridiplantae</taxon>
        <taxon>Streptophyta</taxon>
        <taxon>Embryophyta</taxon>
        <taxon>Tracheophyta</taxon>
        <taxon>Spermatophyta</taxon>
        <taxon>Magnoliopsida</taxon>
        <taxon>eudicotyledons</taxon>
        <taxon>Gunneridae</taxon>
        <taxon>Pentapetalae</taxon>
        <taxon>rosids</taxon>
        <taxon>fabids</taxon>
        <taxon>Rosales</taxon>
        <taxon>Rhamnaceae</taxon>
        <taxon>rhamnoid group</taxon>
        <taxon>Rhamneae</taxon>
        <taxon>Rhamnella</taxon>
    </lineage>
</organism>
<dbReference type="AlphaFoldDB" id="A0A8K0DYZ2"/>
<keyword evidence="1" id="KW-0808">Transferase</keyword>
<dbReference type="PROSITE" id="PS00109">
    <property type="entry name" value="PROTEIN_KINASE_TYR"/>
    <property type="match status" value="1"/>
</dbReference>
<accession>A0A8K0DYZ2</accession>
<dbReference type="GO" id="GO:0005524">
    <property type="term" value="F:ATP binding"/>
    <property type="evidence" value="ECO:0007669"/>
    <property type="project" value="UniProtKB-UniRule"/>
</dbReference>
<keyword evidence="3 4" id="KW-0067">ATP-binding</keyword>
<reference evidence="6" key="1">
    <citation type="submission" date="2020-03" db="EMBL/GenBank/DDBJ databases">
        <title>A high-quality chromosome-level genome assembly of a woody plant with both climbing and erect habits, Rhamnella rubrinervis.</title>
        <authorList>
            <person name="Lu Z."/>
            <person name="Yang Y."/>
            <person name="Zhu X."/>
            <person name="Sun Y."/>
        </authorList>
    </citation>
    <scope>NUCLEOTIDE SEQUENCE</scope>
    <source>
        <strain evidence="6">BYM</strain>
        <tissue evidence="6">Leaf</tissue>
    </source>
</reference>
<gene>
    <name evidence="6" type="ORF">FNV43_RR18410</name>
</gene>
<evidence type="ECO:0000256" key="2">
    <source>
        <dbReference type="ARBA" id="ARBA00022741"/>
    </source>
</evidence>
<evidence type="ECO:0000256" key="3">
    <source>
        <dbReference type="ARBA" id="ARBA00022840"/>
    </source>
</evidence>
<comment type="caution">
    <text evidence="6">The sequence shown here is derived from an EMBL/GenBank/DDBJ whole genome shotgun (WGS) entry which is preliminary data.</text>
</comment>
<dbReference type="InterPro" id="IPR008266">
    <property type="entry name" value="Tyr_kinase_AS"/>
</dbReference>
<evidence type="ECO:0000313" key="7">
    <source>
        <dbReference type="Proteomes" id="UP000796880"/>
    </source>
</evidence>
<name>A0A8K0DYZ2_9ROSA</name>
<dbReference type="PANTHER" id="PTHR47989:SF14">
    <property type="entry name" value="INACTIVE PROTEIN KINASE SELMODRAFT_444075"/>
    <property type="match status" value="1"/>
</dbReference>
<keyword evidence="2 4" id="KW-0547">Nucleotide-binding</keyword>
<dbReference type="PROSITE" id="PS00107">
    <property type="entry name" value="PROTEIN_KINASE_ATP"/>
    <property type="match status" value="1"/>
</dbReference>
<dbReference type="Pfam" id="PF00069">
    <property type="entry name" value="Pkinase"/>
    <property type="match status" value="1"/>
</dbReference>
<protein>
    <recommendedName>
        <fullName evidence="5">Protein kinase domain-containing protein</fullName>
    </recommendedName>
</protein>
<dbReference type="FunFam" id="3.30.200.20:FF:000162">
    <property type="entry name" value="Adenine nucleotide alpha hydrolase-like domain kinase"/>
    <property type="match status" value="1"/>
</dbReference>
<sequence length="842" mass="95489">MAMESFSSPSYVVMAYDATKECSEMEFSFAVKNIRTRGDILRRGNTLVVLGVLHLLSHPLGYRAKASPGLFQMTTRAVEEEISKKADLYVENLQKTAETCIDDGVSIEVKIIAGSPIKQVILQEVMACNAAWLILDRKLKRDMKFYLNKIPCKIVCIRDIFSVEVMKSFCRSSTTGTNFIQNKFICSICKSVPITQNSQVSEDENEDEDDDQLLFSCESYPFSVDSLEDPDALNTSFKPISSHIDTPFHYKEAAYDATRDREANELEVTIDRVRMRGDILRGGDILVVLGVLHTVPHPLGYPAKACPDFFGTSNRAMEEEVSKKVDMYIQMLLQTAERCENEGVSIEVKVIAGFPINKVILQEVMSCNAAWVILDRHLQRDMRFYLKHIPCKVALIQDGFSVAVSKSDFTSDQEVVEHKFVCALSKPVPAFSSLSNYNNEQSVFNCQNFSFSYSSLETSGMLKSNLTNSSTFRSQDFNSLKDAQPFPKQEKLGMSTKGDNMISTSSRMVSNQSKNVFRHRSSEAPFLCITCGTRTVMYIKDSMILNYSEIQLATNDFSRENLLGEGGYGHVYKGELKDGQLIAAKVRKEASNQGFTEFQSEVYVLSFARHKNIVMLLGYCCRENLNILVYEYICNKSLDWHLFDKKATVLEWHQRYAIAIGTAKGLRFLHEECRGGPIIHRDMRPSNILLTHDCVPMLGDFGLAKWRTSDELLQTRILGTLGYLAPEYAENGIISVRTDVYAFGIVLLQLISGRKVIDDKKEEQQQSIRQWAEPIIRRLALHELIDPRIGESYDTYELYIMAKAAYSCMQRSPEMRPSIGEIVRLLEGENDHFHHFENQLLP</sequence>
<evidence type="ECO:0000259" key="5">
    <source>
        <dbReference type="PROSITE" id="PS50011"/>
    </source>
</evidence>
<evidence type="ECO:0000256" key="1">
    <source>
        <dbReference type="ARBA" id="ARBA00022527"/>
    </source>
</evidence>
<dbReference type="SUPFAM" id="SSF56112">
    <property type="entry name" value="Protein kinase-like (PK-like)"/>
    <property type="match status" value="1"/>
</dbReference>
<dbReference type="Gene3D" id="3.30.200.20">
    <property type="entry name" value="Phosphorylase Kinase, domain 1"/>
    <property type="match status" value="1"/>
</dbReference>
<keyword evidence="1" id="KW-0723">Serine/threonine-protein kinase</keyword>
<keyword evidence="7" id="KW-1185">Reference proteome</keyword>
<feature type="domain" description="Protein kinase" evidence="5">
    <location>
        <begin position="557"/>
        <end position="837"/>
    </location>
</feature>
<keyword evidence="1" id="KW-0418">Kinase</keyword>
<proteinExistence type="predicted"/>
<dbReference type="FunFam" id="1.10.510.10:FF:000095">
    <property type="entry name" value="protein STRUBBELIG-RECEPTOR FAMILY 8"/>
    <property type="match status" value="1"/>
</dbReference>
<dbReference type="InterPro" id="IPR000719">
    <property type="entry name" value="Prot_kinase_dom"/>
</dbReference>
<dbReference type="PANTHER" id="PTHR47989">
    <property type="entry name" value="OS01G0750732 PROTEIN"/>
    <property type="match status" value="1"/>
</dbReference>
<feature type="binding site" evidence="4">
    <location>
        <position position="585"/>
    </location>
    <ligand>
        <name>ATP</name>
        <dbReference type="ChEBI" id="CHEBI:30616"/>
    </ligand>
</feature>
<dbReference type="Gene3D" id="1.10.510.10">
    <property type="entry name" value="Transferase(Phosphotransferase) domain 1"/>
    <property type="match status" value="1"/>
</dbReference>
<dbReference type="GO" id="GO:0004674">
    <property type="term" value="F:protein serine/threonine kinase activity"/>
    <property type="evidence" value="ECO:0007669"/>
    <property type="project" value="UniProtKB-KW"/>
</dbReference>
<dbReference type="Proteomes" id="UP000796880">
    <property type="component" value="Unassembled WGS sequence"/>
</dbReference>